<organism evidence="1 2">
    <name type="scientific">Oesophagostomum dentatum</name>
    <name type="common">Nodular worm</name>
    <dbReference type="NCBI Taxonomy" id="61180"/>
    <lineage>
        <taxon>Eukaryota</taxon>
        <taxon>Metazoa</taxon>
        <taxon>Ecdysozoa</taxon>
        <taxon>Nematoda</taxon>
        <taxon>Chromadorea</taxon>
        <taxon>Rhabditida</taxon>
        <taxon>Rhabditina</taxon>
        <taxon>Rhabditomorpha</taxon>
        <taxon>Strongyloidea</taxon>
        <taxon>Strongylidae</taxon>
        <taxon>Oesophagostomum</taxon>
    </lineage>
</organism>
<reference evidence="1 2" key="1">
    <citation type="submission" date="2014-03" db="EMBL/GenBank/DDBJ databases">
        <title>Draft genome of the hookworm Oesophagostomum dentatum.</title>
        <authorList>
            <person name="Mitreva M."/>
        </authorList>
    </citation>
    <scope>NUCLEOTIDE SEQUENCE [LARGE SCALE GENOMIC DNA]</scope>
    <source>
        <strain evidence="1 2">OD-Hann</strain>
    </source>
</reference>
<proteinExistence type="predicted"/>
<evidence type="ECO:0000313" key="2">
    <source>
        <dbReference type="Proteomes" id="UP000053660"/>
    </source>
</evidence>
<dbReference type="Proteomes" id="UP000053660">
    <property type="component" value="Unassembled WGS sequence"/>
</dbReference>
<accession>A0A0B1SEJ5</accession>
<sequence>MSAAFTSEMSHRESREAAFIDSATVIRNRGHPVQNRRYELYSHDFCTVPTCTTIHGAKIAELAEKLYFYFHSGQGPSPQSHCFDNYALQLCRKSVNLMEL</sequence>
<keyword evidence="2" id="KW-1185">Reference proteome</keyword>
<evidence type="ECO:0000313" key="1">
    <source>
        <dbReference type="EMBL" id="KHJ82316.1"/>
    </source>
</evidence>
<name>A0A0B1SEJ5_OESDE</name>
<dbReference type="AlphaFoldDB" id="A0A0B1SEJ5"/>
<protein>
    <submittedName>
        <fullName evidence="1">Uncharacterized protein</fullName>
    </submittedName>
</protein>
<gene>
    <name evidence="1" type="ORF">OESDEN_17991</name>
</gene>
<dbReference type="EMBL" id="KN580433">
    <property type="protein sequence ID" value="KHJ82316.1"/>
    <property type="molecule type" value="Genomic_DNA"/>
</dbReference>